<organism evidence="2 3">
    <name type="scientific">Meloidogyne javanica</name>
    <name type="common">Root-knot nematode worm</name>
    <dbReference type="NCBI Taxonomy" id="6303"/>
    <lineage>
        <taxon>Eukaryota</taxon>
        <taxon>Metazoa</taxon>
        <taxon>Ecdysozoa</taxon>
        <taxon>Nematoda</taxon>
        <taxon>Chromadorea</taxon>
        <taxon>Rhabditida</taxon>
        <taxon>Tylenchina</taxon>
        <taxon>Tylenchomorpha</taxon>
        <taxon>Tylenchoidea</taxon>
        <taxon>Meloidogynidae</taxon>
        <taxon>Meloidogyninae</taxon>
        <taxon>Meloidogyne</taxon>
        <taxon>Meloidogyne incognita group</taxon>
    </lineage>
</organism>
<dbReference type="Proteomes" id="UP000887561">
    <property type="component" value="Unplaced"/>
</dbReference>
<dbReference type="PROSITE" id="PS50904">
    <property type="entry name" value="PRELI_MSF1"/>
    <property type="match status" value="1"/>
</dbReference>
<dbReference type="GO" id="GO:0005758">
    <property type="term" value="C:mitochondrial intermembrane space"/>
    <property type="evidence" value="ECO:0007669"/>
    <property type="project" value="InterPro"/>
</dbReference>
<accession>A0A915MQF8</accession>
<dbReference type="PANTHER" id="PTHR11158">
    <property type="entry name" value="MSF1/PX19 RELATED"/>
    <property type="match status" value="1"/>
</dbReference>
<dbReference type="WBParaSite" id="scaffold4549_cov249.g8327">
    <property type="protein sequence ID" value="scaffold4549_cov249.g8327"/>
    <property type="gene ID" value="scaffold4549_cov249.g8327"/>
</dbReference>
<feature type="domain" description="PRELI/MSF1" evidence="1">
    <location>
        <begin position="1"/>
        <end position="169"/>
    </location>
</feature>
<dbReference type="Pfam" id="PF04707">
    <property type="entry name" value="PRELI"/>
    <property type="match status" value="1"/>
</dbReference>
<evidence type="ECO:0000313" key="3">
    <source>
        <dbReference type="WBParaSite" id="scaffold4549_cov249.g8327"/>
    </source>
</evidence>
<reference evidence="3" key="1">
    <citation type="submission" date="2022-11" db="UniProtKB">
        <authorList>
            <consortium name="WormBaseParasite"/>
        </authorList>
    </citation>
    <scope>IDENTIFICATION</scope>
</reference>
<keyword evidence="2" id="KW-1185">Reference proteome</keyword>
<evidence type="ECO:0000313" key="2">
    <source>
        <dbReference type="Proteomes" id="UP000887561"/>
    </source>
</evidence>
<sequence>MKCWSIEHVFNHPWHIVVGAAFKKYPNPENEDILGIDVIKQRLRNGVLYSERIIQSNFHIPVWASKLGGFSGHQYSLESTQVDPKNRVMTLVTRNLNCYHLLRIDERLTYTSAADTAQTRLKQETTISVNLPFLKDFCERSFLSIYTHYAQRLFCYNLNLYLQMFIRAAPPSDQKPYRPPPGKLSIFSNIYNDPYYWSLTKSIVGFAVGVFVARHLSEELNSADVGF</sequence>
<dbReference type="InterPro" id="IPR037365">
    <property type="entry name" value="Slowmo/Ups"/>
</dbReference>
<dbReference type="AlphaFoldDB" id="A0A915MQF8"/>
<evidence type="ECO:0000259" key="1">
    <source>
        <dbReference type="PROSITE" id="PS50904"/>
    </source>
</evidence>
<dbReference type="InterPro" id="IPR006797">
    <property type="entry name" value="PRELI/MSF1_dom"/>
</dbReference>
<proteinExistence type="predicted"/>
<protein>
    <submittedName>
        <fullName evidence="3">PRELI/MSF1 domain-containing protein</fullName>
    </submittedName>
</protein>
<name>A0A915MQF8_MELJA</name>